<dbReference type="InterPro" id="IPR001466">
    <property type="entry name" value="Beta-lactam-related"/>
</dbReference>
<dbReference type="InterPro" id="IPR036939">
    <property type="entry name" value="Cu2_ascorb_mOase_N_sf"/>
</dbReference>
<feature type="compositionally biased region" description="Basic and acidic residues" evidence="1">
    <location>
        <begin position="834"/>
        <end position="846"/>
    </location>
</feature>
<name>K1R5R3_MAGGI</name>
<dbReference type="Pfam" id="PF00144">
    <property type="entry name" value="Beta-lactamase"/>
    <property type="match status" value="2"/>
</dbReference>
<dbReference type="PANTHER" id="PTHR46825:SF15">
    <property type="entry name" value="BETA-LACTAMASE-RELATED DOMAIN-CONTAINING PROTEIN"/>
    <property type="match status" value="1"/>
</dbReference>
<dbReference type="InParanoid" id="K1R5R3"/>
<dbReference type="InterPro" id="IPR008977">
    <property type="entry name" value="PHM/PNGase_F_dom_sf"/>
</dbReference>
<dbReference type="AlphaFoldDB" id="K1R5R3"/>
<keyword evidence="6" id="KW-0503">Monooxygenase</keyword>
<dbReference type="Gene3D" id="2.60.120.230">
    <property type="match status" value="1"/>
</dbReference>
<accession>K1R5R3</accession>
<protein>
    <submittedName>
        <fullName evidence="6">DBH-like monooxygenase protein 2-like protein</fullName>
    </submittedName>
</protein>
<gene>
    <name evidence="6" type="ORF">CGI_10024703</name>
</gene>
<feature type="domain" description="Beta-lactamase-related" evidence="2">
    <location>
        <begin position="377"/>
        <end position="486"/>
    </location>
</feature>
<dbReference type="SUPFAM" id="SSF49742">
    <property type="entry name" value="PHM/PNGase F"/>
    <property type="match status" value="2"/>
</dbReference>
<dbReference type="InterPro" id="IPR012338">
    <property type="entry name" value="Beta-lactam/transpept-like"/>
</dbReference>
<evidence type="ECO:0000259" key="2">
    <source>
        <dbReference type="Pfam" id="PF00144"/>
    </source>
</evidence>
<evidence type="ECO:0000259" key="5">
    <source>
        <dbReference type="Pfam" id="PF24784"/>
    </source>
</evidence>
<feature type="domain" description="Copper type II ascorbate-dependent monooxygenase N-terminal" evidence="3">
    <location>
        <begin position="908"/>
        <end position="1022"/>
    </location>
</feature>
<evidence type="ECO:0000256" key="1">
    <source>
        <dbReference type="SAM" id="MobiDB-lite"/>
    </source>
</evidence>
<feature type="region of interest" description="Disordered" evidence="1">
    <location>
        <begin position="834"/>
        <end position="860"/>
    </location>
</feature>
<proteinExistence type="predicted"/>
<dbReference type="Pfam" id="PF24784">
    <property type="entry name" value="Temptin_C"/>
    <property type="match status" value="1"/>
</dbReference>
<dbReference type="HOGENOM" id="CLU_279430_0_0_1"/>
<evidence type="ECO:0000259" key="4">
    <source>
        <dbReference type="Pfam" id="PF03712"/>
    </source>
</evidence>
<dbReference type="GO" id="GO:0005507">
    <property type="term" value="F:copper ion binding"/>
    <property type="evidence" value="ECO:0007669"/>
    <property type="project" value="InterPro"/>
</dbReference>
<evidence type="ECO:0000313" key="6">
    <source>
        <dbReference type="EMBL" id="EKC36535.1"/>
    </source>
</evidence>
<dbReference type="InterPro" id="IPR024548">
    <property type="entry name" value="Cu2_monoox_C"/>
</dbReference>
<dbReference type="EMBL" id="JH818926">
    <property type="protein sequence ID" value="EKC36535.1"/>
    <property type="molecule type" value="Genomic_DNA"/>
</dbReference>
<reference evidence="6" key="1">
    <citation type="journal article" date="2012" name="Nature">
        <title>The oyster genome reveals stress adaptation and complexity of shell formation.</title>
        <authorList>
            <person name="Zhang G."/>
            <person name="Fang X."/>
            <person name="Guo X."/>
            <person name="Li L."/>
            <person name="Luo R."/>
            <person name="Xu F."/>
            <person name="Yang P."/>
            <person name="Zhang L."/>
            <person name="Wang X."/>
            <person name="Qi H."/>
            <person name="Xiong Z."/>
            <person name="Que H."/>
            <person name="Xie Y."/>
            <person name="Holland P.W."/>
            <person name="Paps J."/>
            <person name="Zhu Y."/>
            <person name="Wu F."/>
            <person name="Chen Y."/>
            <person name="Wang J."/>
            <person name="Peng C."/>
            <person name="Meng J."/>
            <person name="Yang L."/>
            <person name="Liu J."/>
            <person name="Wen B."/>
            <person name="Zhang N."/>
            <person name="Huang Z."/>
            <person name="Zhu Q."/>
            <person name="Feng Y."/>
            <person name="Mount A."/>
            <person name="Hedgecock D."/>
            <person name="Xu Z."/>
            <person name="Liu Y."/>
            <person name="Domazet-Loso T."/>
            <person name="Du Y."/>
            <person name="Sun X."/>
            <person name="Zhang S."/>
            <person name="Liu B."/>
            <person name="Cheng P."/>
            <person name="Jiang X."/>
            <person name="Li J."/>
            <person name="Fan D."/>
            <person name="Wang W."/>
            <person name="Fu W."/>
            <person name="Wang T."/>
            <person name="Wang B."/>
            <person name="Zhang J."/>
            <person name="Peng Z."/>
            <person name="Li Y."/>
            <person name="Li N."/>
            <person name="Wang J."/>
            <person name="Chen M."/>
            <person name="He Y."/>
            <person name="Tan F."/>
            <person name="Song X."/>
            <person name="Zheng Q."/>
            <person name="Huang R."/>
            <person name="Yang H."/>
            <person name="Du X."/>
            <person name="Chen L."/>
            <person name="Yang M."/>
            <person name="Gaffney P.M."/>
            <person name="Wang S."/>
            <person name="Luo L."/>
            <person name="She Z."/>
            <person name="Ming Y."/>
            <person name="Huang W."/>
            <person name="Zhang S."/>
            <person name="Huang B."/>
            <person name="Zhang Y."/>
            <person name="Qu T."/>
            <person name="Ni P."/>
            <person name="Miao G."/>
            <person name="Wang J."/>
            <person name="Wang Q."/>
            <person name="Steinberg C.E."/>
            <person name="Wang H."/>
            <person name="Li N."/>
            <person name="Qian L."/>
            <person name="Zhang G."/>
            <person name="Li Y."/>
            <person name="Yang H."/>
            <person name="Liu X."/>
            <person name="Wang J."/>
            <person name="Yin Y."/>
            <person name="Wang J."/>
        </authorList>
    </citation>
    <scope>NUCLEOTIDE SEQUENCE [LARGE SCALE GENOMIC DNA]</scope>
    <source>
        <strain evidence="6">05x7-T-G4-1.051#20</strain>
    </source>
</reference>
<dbReference type="InterPro" id="IPR014784">
    <property type="entry name" value="Cu2_ascorb_mOase-like_C"/>
</dbReference>
<dbReference type="Gene3D" id="3.40.710.10">
    <property type="entry name" value="DD-peptidase/beta-lactamase superfamily"/>
    <property type="match status" value="3"/>
</dbReference>
<dbReference type="PANTHER" id="PTHR46825">
    <property type="entry name" value="D-ALANYL-D-ALANINE-CARBOXYPEPTIDASE/ENDOPEPTIDASE AMPH"/>
    <property type="match status" value="1"/>
</dbReference>
<dbReference type="Pfam" id="PF01082">
    <property type="entry name" value="Cu2_monooxygen"/>
    <property type="match status" value="1"/>
</dbReference>
<feature type="domain" description="Beta-lactamase-related" evidence="2">
    <location>
        <begin position="8"/>
        <end position="260"/>
    </location>
</feature>
<organism evidence="6">
    <name type="scientific">Magallana gigas</name>
    <name type="common">Pacific oyster</name>
    <name type="synonym">Crassostrea gigas</name>
    <dbReference type="NCBI Taxonomy" id="29159"/>
    <lineage>
        <taxon>Eukaryota</taxon>
        <taxon>Metazoa</taxon>
        <taxon>Spiralia</taxon>
        <taxon>Lophotrochozoa</taxon>
        <taxon>Mollusca</taxon>
        <taxon>Bivalvia</taxon>
        <taxon>Autobranchia</taxon>
        <taxon>Pteriomorphia</taxon>
        <taxon>Ostreida</taxon>
        <taxon>Ostreoidea</taxon>
        <taxon>Ostreidae</taxon>
        <taxon>Magallana</taxon>
    </lineage>
</organism>
<keyword evidence="6" id="KW-0560">Oxidoreductase</keyword>
<dbReference type="Gene3D" id="2.60.120.310">
    <property type="entry name" value="Copper type II, ascorbate-dependent monooxygenase, N-terminal domain"/>
    <property type="match status" value="1"/>
</dbReference>
<dbReference type="InterPro" id="IPR050491">
    <property type="entry name" value="AmpC-like"/>
</dbReference>
<evidence type="ECO:0000259" key="3">
    <source>
        <dbReference type="Pfam" id="PF01082"/>
    </source>
</evidence>
<feature type="domain" description="Copper type II ascorbate-dependent monooxygenase C-terminal" evidence="4">
    <location>
        <begin position="1042"/>
        <end position="1120"/>
    </location>
</feature>
<sequence length="1128" mass="126478">MSPNFVASEMSIKDLLTHRTGFMNTDLSLITMPANITRENYASRLKYLPQAQPFRDVWSYNNFMYMIAGHVAEVIGGKKFEELIKEKIWDPLGMNASIFLDDVSSRDDHFANPYFKVNETLSFNEDDFLLYRLGEFSPAGGLCSSPKDLSKWLLFLLGNGTTEDGLTLIDKTVFDEMFEPHVSLPRKVMTRYSVERPFPVVSLTAWYGYAWLGRNYRGYKSVFHTGSLHAYSTIASLYPQSKSGFFMMVNGPWPIKFRKDLEPLSYILSDILLQEDPWLNASTICTFPEPWEEQPSAKNQTETEMPADDYDATPCIGDYGHRIYGDITINYFVNESLSFKLNSVGFGNLTLLFSENSTFRIDFGGRLSLVFGANCEARFDEQSEGLGISLVRNGAVLNKGYGKARLDPPVAFDEFTVSNIGSTTKAFTAALIGVLITESKQKNGSLGWTSKVADIIGSNFQMSSNFVTSEMTIKDLLIHRTGAKTQDFPIITLLANITTERYARLGEFSPTGGLWSSAKDLSKWMTFLLGNGTTENGYTLIKKNVFDEMFKPHISLPSGVIDVFSLIKPFPVVSSTSWYGYAWFGRNYRGYRTIFHTGSYHAYTTVTSLHPQAKSGFFLFVNGPWPISYNRDLEPLSYFIADILLQEEPWLNVSTVCTFPEPWKERPAPRNNTDDKLPADDYDVSRYLGHYGHRLNGEVVISEGSPYSKMSFQVNSVGEGNLTLMSLNTSTFRMDFTGGLALVFGSSCTAQFDDVSNDRFQKLQLNCFGSFDYQREEYGSFRDKIPNGHKVPHPCNPSTIWSGVGHKAQGGGGERNPFGLDFYSQGKTWTNGLCRKDSDGDGKTNGEELGDPDCEWSPNSVPKSTVSLSHPGVCEPLNDPKCAGKNDFLQCDSTPSCNMEGDTIFQTLTFPSTTVPAVETNYYCMTFDLRTDGDYHLIATKPVIKNSNVVHHMLLYGCEDNVNATDKPEKCGMAKENCRHLIGLWAVGLDGDCLHKDAGFKVGINGFKKATLEIHWNNPEKRADYTDGSGLHIFLTKTLRKYDAGVLMVGQNYINIPPRSPQVVVKANCSSSDTSRFIVNGPIYLTSALNHMHYLGREMKMEHYRNNEKLRDLTDEADYSYDSPKSFP</sequence>
<dbReference type="Pfam" id="PF03712">
    <property type="entry name" value="Cu2_monoox_C"/>
    <property type="match status" value="1"/>
</dbReference>
<dbReference type="InterPro" id="IPR000323">
    <property type="entry name" value="Cu2_ascorb_mOase_N"/>
</dbReference>
<dbReference type="SUPFAM" id="SSF56601">
    <property type="entry name" value="beta-lactamase/transpeptidase-like"/>
    <property type="match status" value="2"/>
</dbReference>
<dbReference type="InterPro" id="IPR057626">
    <property type="entry name" value="S-S_Temptin"/>
</dbReference>
<dbReference type="GO" id="GO:0016715">
    <property type="term" value="F:oxidoreductase activity, acting on paired donors, with incorporation or reduction of molecular oxygen, reduced ascorbate as one donor, and incorporation of one atom of oxygen"/>
    <property type="evidence" value="ECO:0007669"/>
    <property type="project" value="InterPro"/>
</dbReference>
<feature type="domain" description="Temptin Cys/Cys disulfide" evidence="5">
    <location>
        <begin position="778"/>
        <end position="873"/>
    </location>
</feature>